<evidence type="ECO:0000256" key="7">
    <source>
        <dbReference type="ARBA" id="ARBA00022771"/>
    </source>
</evidence>
<dbReference type="InterPro" id="IPR049548">
    <property type="entry name" value="Sina-like_RING"/>
</dbReference>
<dbReference type="InterPro" id="IPR013083">
    <property type="entry name" value="Znf_RING/FYVE/PHD"/>
</dbReference>
<keyword evidence="5" id="KW-0808">Transferase</keyword>
<evidence type="ECO:0000259" key="12">
    <source>
        <dbReference type="PROSITE" id="PS51081"/>
    </source>
</evidence>
<dbReference type="PANTHER" id="PTHR46632">
    <property type="entry name" value="E3 UBIQUITIN-PROTEIN LIGASE SINA-LIKE 4"/>
    <property type="match status" value="1"/>
</dbReference>
<dbReference type="Pfam" id="PF21362">
    <property type="entry name" value="Sina_RING"/>
    <property type="match status" value="1"/>
</dbReference>
<dbReference type="PROSITE" id="PS51081">
    <property type="entry name" value="ZF_SIAH"/>
    <property type="match status" value="1"/>
</dbReference>
<gene>
    <name evidence="14" type="primary">LOC104730509</name>
</gene>
<evidence type="ECO:0000256" key="8">
    <source>
        <dbReference type="ARBA" id="ARBA00022786"/>
    </source>
</evidence>
<keyword evidence="7 11" id="KW-0863">Zinc-finger</keyword>
<dbReference type="GeneID" id="104730509"/>
<evidence type="ECO:0000256" key="5">
    <source>
        <dbReference type="ARBA" id="ARBA00022679"/>
    </source>
</evidence>
<comment type="similarity">
    <text evidence="3">Belongs to the SINA (Seven in absentia) family.</text>
</comment>
<name>A0ABM0UY15_CAMSA</name>
<comment type="catalytic activity">
    <reaction evidence="1">
        <text>S-ubiquitinyl-[E2 ubiquitin-conjugating enzyme]-L-cysteine + [acceptor protein]-L-lysine = [E2 ubiquitin-conjugating enzyme]-L-cysteine + N(6)-ubiquitinyl-[acceptor protein]-L-lysine.</text>
        <dbReference type="EC" id="2.3.2.27"/>
    </reaction>
</comment>
<keyword evidence="13" id="KW-1185">Reference proteome</keyword>
<evidence type="ECO:0000256" key="10">
    <source>
        <dbReference type="ARBA" id="ARBA00024004"/>
    </source>
</evidence>
<evidence type="ECO:0000256" key="1">
    <source>
        <dbReference type="ARBA" id="ARBA00000900"/>
    </source>
</evidence>
<dbReference type="Proteomes" id="UP000694864">
    <property type="component" value="Chromosome 2"/>
</dbReference>
<evidence type="ECO:0000256" key="4">
    <source>
        <dbReference type="ARBA" id="ARBA00012483"/>
    </source>
</evidence>
<keyword evidence="8" id="KW-0833">Ubl conjugation pathway</keyword>
<protein>
    <recommendedName>
        <fullName evidence="4">RING-type E3 ubiquitin transferase</fullName>
        <ecNumber evidence="4">2.3.2.27</ecNumber>
    </recommendedName>
</protein>
<dbReference type="PANTHER" id="PTHR46632:SF3">
    <property type="entry name" value="E3 UBIQUITIN-PROTEIN LIGASE SINA-LIKE 7-RELATED"/>
    <property type="match status" value="1"/>
</dbReference>
<evidence type="ECO:0000256" key="6">
    <source>
        <dbReference type="ARBA" id="ARBA00022723"/>
    </source>
</evidence>
<dbReference type="RefSeq" id="XP_010447989.1">
    <property type="nucleotide sequence ID" value="XM_010449687.2"/>
</dbReference>
<reference evidence="14" key="2">
    <citation type="submission" date="2025-08" db="UniProtKB">
        <authorList>
            <consortium name="RefSeq"/>
        </authorList>
    </citation>
    <scope>IDENTIFICATION</scope>
    <source>
        <tissue evidence="14">Leaf</tissue>
    </source>
</reference>
<evidence type="ECO:0000256" key="9">
    <source>
        <dbReference type="ARBA" id="ARBA00022833"/>
    </source>
</evidence>
<evidence type="ECO:0000313" key="14">
    <source>
        <dbReference type="RefSeq" id="XP_010447989.1"/>
    </source>
</evidence>
<dbReference type="InterPro" id="IPR013010">
    <property type="entry name" value="Znf_SIAH"/>
</dbReference>
<keyword evidence="9" id="KW-0862">Zinc</keyword>
<feature type="domain" description="SIAH-type" evidence="12">
    <location>
        <begin position="91"/>
        <end position="149"/>
    </location>
</feature>
<sequence>MASTSSDEDDSSEIHIQKKQRTEDKTCSAMMYLDVLHCPVCCESLTTPIFQCDDGHLACSSCCSKLSNKCHACALPIGKNRCIAMETVLESTLVRCPNAEFGCTKMVSNWKIPTHLKECTRSQCSCPALGCDYTGSYEDLYKHLFHSSSIHDVIYMFCTGFSCGEIFDVRMNIKVKDKNKIYVKREFKKHLLFAVQCFSEADGVYITVSCIAPSAPEVGEFSYHLSYTVDGNAITHESTVKRLLELSSKRPEESYMRIPHSLLRGERLVMELCIKMLNKE</sequence>
<dbReference type="EC" id="2.3.2.27" evidence="4"/>
<accession>A0ABM0UY15</accession>
<evidence type="ECO:0000256" key="2">
    <source>
        <dbReference type="ARBA" id="ARBA00004906"/>
    </source>
</evidence>
<reference evidence="13" key="1">
    <citation type="journal article" date="2014" name="Nat. Commun.">
        <title>The emerging biofuel crop Camelina sativa retains a highly undifferentiated hexaploid genome structure.</title>
        <authorList>
            <person name="Kagale S."/>
            <person name="Koh C."/>
            <person name="Nixon J."/>
            <person name="Bollina V."/>
            <person name="Clarke W.E."/>
            <person name="Tuteja R."/>
            <person name="Spillane C."/>
            <person name="Robinson S.J."/>
            <person name="Links M.G."/>
            <person name="Clarke C."/>
            <person name="Higgins E.E."/>
            <person name="Huebert T."/>
            <person name="Sharpe A.G."/>
            <person name="Parkin I.A."/>
        </authorList>
    </citation>
    <scope>NUCLEOTIDE SEQUENCE [LARGE SCALE GENOMIC DNA]</scope>
    <source>
        <strain evidence="13">cv. DH55</strain>
    </source>
</reference>
<dbReference type="SUPFAM" id="SSF49599">
    <property type="entry name" value="TRAF domain-like"/>
    <property type="match status" value="1"/>
</dbReference>
<dbReference type="InterPro" id="IPR044286">
    <property type="entry name" value="SINL_plant"/>
</dbReference>
<comment type="pathway">
    <text evidence="2">Protein modification; protein ubiquitination.</text>
</comment>
<evidence type="ECO:0000256" key="11">
    <source>
        <dbReference type="PROSITE-ProRule" id="PRU00455"/>
    </source>
</evidence>
<evidence type="ECO:0000256" key="3">
    <source>
        <dbReference type="ARBA" id="ARBA00009119"/>
    </source>
</evidence>
<dbReference type="CDD" id="cd16571">
    <property type="entry name" value="RING-HC_SIAHs"/>
    <property type="match status" value="1"/>
</dbReference>
<comment type="function">
    <text evidence="10">E3 ubiquitin-protein ligase that mediates ubiquitination and subsequent proteasomal degradation of target proteins. E3 ubiquitin ligases accept ubiquitin from an E2 ubiquitin-conjugating enzyme in the form of a thioester and then directly transfers the ubiquitin to targeted substrates. It probably triggers the ubiquitin-mediated degradation of different substrates.</text>
</comment>
<dbReference type="Gene3D" id="3.30.40.10">
    <property type="entry name" value="Zinc/RING finger domain, C3HC4 (zinc finger)"/>
    <property type="match status" value="1"/>
</dbReference>
<organism evidence="13 14">
    <name type="scientific">Camelina sativa</name>
    <name type="common">False flax</name>
    <name type="synonym">Myagrum sativum</name>
    <dbReference type="NCBI Taxonomy" id="90675"/>
    <lineage>
        <taxon>Eukaryota</taxon>
        <taxon>Viridiplantae</taxon>
        <taxon>Streptophyta</taxon>
        <taxon>Embryophyta</taxon>
        <taxon>Tracheophyta</taxon>
        <taxon>Spermatophyta</taxon>
        <taxon>Magnoliopsida</taxon>
        <taxon>eudicotyledons</taxon>
        <taxon>Gunneridae</taxon>
        <taxon>Pentapetalae</taxon>
        <taxon>rosids</taxon>
        <taxon>malvids</taxon>
        <taxon>Brassicales</taxon>
        <taxon>Brassicaceae</taxon>
        <taxon>Camelineae</taxon>
        <taxon>Camelina</taxon>
    </lineage>
</organism>
<proteinExistence type="inferred from homology"/>
<keyword evidence="6" id="KW-0479">Metal-binding</keyword>
<evidence type="ECO:0000313" key="13">
    <source>
        <dbReference type="Proteomes" id="UP000694864"/>
    </source>
</evidence>